<dbReference type="InterPro" id="IPR052709">
    <property type="entry name" value="Transposase-MT_Hybrid"/>
</dbReference>
<dbReference type="GO" id="GO:0003676">
    <property type="term" value="F:nucleic acid binding"/>
    <property type="evidence" value="ECO:0007669"/>
    <property type="project" value="InterPro"/>
</dbReference>
<dbReference type="eggNOG" id="ENOG502RYBI">
    <property type="taxonomic scope" value="Eukaryota"/>
</dbReference>
<dbReference type="PANTHER" id="PTHR46060:SF1">
    <property type="entry name" value="MARINER MOS1 TRANSPOSASE-LIKE PROTEIN"/>
    <property type="match status" value="1"/>
</dbReference>
<dbReference type="PANTHER" id="PTHR46060">
    <property type="entry name" value="MARINER MOS1 TRANSPOSASE-LIKE PROTEIN"/>
    <property type="match status" value="1"/>
</dbReference>
<dbReference type="InParanoid" id="F4WF02"/>
<dbReference type="InterPro" id="IPR036397">
    <property type="entry name" value="RNaseH_sf"/>
</dbReference>
<dbReference type="Gene3D" id="1.10.10.1450">
    <property type="match status" value="1"/>
</dbReference>
<evidence type="ECO:0000313" key="2">
    <source>
        <dbReference type="Proteomes" id="UP000007755"/>
    </source>
</evidence>
<dbReference type="OrthoDB" id="7542570at2759"/>
<sequence length="210" mass="24188">MEQRSAIKFCVRNGISAAETLRMCQKAYGDGALSQARVFAWHRMFKEGRESVQDEPRAGRPSTSTDVIHVQKIRDLVLENRRLTVRDLTDLVGISEGSVKTILSDHLGLRKVKARLVPKSLNFLEKQRRVDVWEVLPHAAYSPDLAPSDYHLFASMGHALAEQRFGSYEDVKKWLDEWFKGKGEDFYWRGIHKLSERWEKCISSDGAYFE</sequence>
<protein>
    <submittedName>
        <fullName evidence="1">Mariner Mos1 transposase</fullName>
    </submittedName>
</protein>
<dbReference type="Proteomes" id="UP000007755">
    <property type="component" value="Unassembled WGS sequence"/>
</dbReference>
<dbReference type="Gene3D" id="3.30.420.10">
    <property type="entry name" value="Ribonuclease H-like superfamily/Ribonuclease H"/>
    <property type="match status" value="1"/>
</dbReference>
<keyword evidence="2" id="KW-1185">Reference proteome</keyword>
<dbReference type="EMBL" id="GL888113">
    <property type="protein sequence ID" value="EGI67231.1"/>
    <property type="molecule type" value="Genomic_DNA"/>
</dbReference>
<proteinExistence type="predicted"/>
<name>F4WF02_ACREC</name>
<gene>
    <name evidence="1" type="ORF">G5I_04208</name>
</gene>
<accession>F4WF02</accession>
<reference evidence="1" key="1">
    <citation type="submission" date="2011-02" db="EMBL/GenBank/DDBJ databases">
        <title>The genome of the leaf-cutting ant Acromyrmex echinatior suggests key adaptations to social evolution and fungus farming.</title>
        <authorList>
            <person name="Nygaard S."/>
            <person name="Zhang G."/>
        </authorList>
    </citation>
    <scope>NUCLEOTIDE SEQUENCE</scope>
</reference>
<dbReference type="AlphaFoldDB" id="F4WF02"/>
<organism evidence="2">
    <name type="scientific">Acromyrmex echinatior</name>
    <name type="common">Panamanian leafcutter ant</name>
    <name type="synonym">Acromyrmex octospinosus echinatior</name>
    <dbReference type="NCBI Taxonomy" id="103372"/>
    <lineage>
        <taxon>Eukaryota</taxon>
        <taxon>Metazoa</taxon>
        <taxon>Ecdysozoa</taxon>
        <taxon>Arthropoda</taxon>
        <taxon>Hexapoda</taxon>
        <taxon>Insecta</taxon>
        <taxon>Pterygota</taxon>
        <taxon>Neoptera</taxon>
        <taxon>Endopterygota</taxon>
        <taxon>Hymenoptera</taxon>
        <taxon>Apocrita</taxon>
        <taxon>Aculeata</taxon>
        <taxon>Formicoidea</taxon>
        <taxon>Formicidae</taxon>
        <taxon>Myrmicinae</taxon>
        <taxon>Acromyrmex</taxon>
    </lineage>
</organism>
<evidence type="ECO:0000313" key="1">
    <source>
        <dbReference type="EMBL" id="EGI67231.1"/>
    </source>
</evidence>